<dbReference type="VEuPathDB" id="MicrosporidiaDB:THOM_1276"/>
<sequence length="353" mass="40696">MPYKRGYSPTPPQFLKIIIFCVFFSTCIVTSVLIWTSIKGSHVFSSTHPSDEETKFLCDSEVNGKMIDLGFEAPKNNYYGCTNDENTDEYYNTCLKAAKVPAMNEERKVQTILFGGRDLKVETKLEYNIPNPLDEVQYDVKDRKLNTFKESESNDVLCEGYDTSTSVSYIPKRYPEGNNWYNGVYSINIKPSNGLIREDYELNSDTTEKLTTTTKTDSQIDSQIVLPIEHSRNSFENTNETLPTEFYFTLTYTECGFLNNSECFSDIDLSDCFVEHDSNLPAEKSLTEFENANDTYKPVQYDSHNTGSPARKMDSTNLPPGKTRNKLSIWQRFKAFIYKFFSRIRLFTKFVRQ</sequence>
<protein>
    <submittedName>
        <fullName evidence="3">Uncharacterized protein</fullName>
    </submittedName>
</protein>
<feature type="transmembrane region" description="Helical" evidence="2">
    <location>
        <begin position="14"/>
        <end position="35"/>
    </location>
</feature>
<proteinExistence type="predicted"/>
<dbReference type="Proteomes" id="UP000011185">
    <property type="component" value="Unassembled WGS sequence"/>
</dbReference>
<evidence type="ECO:0000313" key="4">
    <source>
        <dbReference type="Proteomes" id="UP000011185"/>
    </source>
</evidence>
<dbReference type="EMBL" id="JH993928">
    <property type="protein sequence ID" value="ELQ75748.1"/>
    <property type="molecule type" value="Genomic_DNA"/>
</dbReference>
<dbReference type="InParanoid" id="L7JWA7"/>
<keyword evidence="4" id="KW-1185">Reference proteome</keyword>
<keyword evidence="2" id="KW-1133">Transmembrane helix</keyword>
<organism evidence="3 4">
    <name type="scientific">Trachipleistophora hominis</name>
    <name type="common">Microsporidian parasite</name>
    <dbReference type="NCBI Taxonomy" id="72359"/>
    <lineage>
        <taxon>Eukaryota</taxon>
        <taxon>Fungi</taxon>
        <taxon>Fungi incertae sedis</taxon>
        <taxon>Microsporidia</taxon>
        <taxon>Pleistophoridae</taxon>
        <taxon>Trachipleistophora</taxon>
    </lineage>
</organism>
<dbReference type="AlphaFoldDB" id="L7JWA7"/>
<gene>
    <name evidence="3" type="ORF">THOM_1276</name>
</gene>
<evidence type="ECO:0000256" key="1">
    <source>
        <dbReference type="SAM" id="MobiDB-lite"/>
    </source>
</evidence>
<feature type="region of interest" description="Disordered" evidence="1">
    <location>
        <begin position="297"/>
        <end position="320"/>
    </location>
</feature>
<reference evidence="3 4" key="1">
    <citation type="journal article" date="2012" name="PLoS Pathog.">
        <title>The genome of the obligate intracellular parasite Trachipleistophora hominis: new insights into microsporidian genome dynamics and reductive evolution.</title>
        <authorList>
            <person name="Heinz E."/>
            <person name="Williams T.A."/>
            <person name="Nakjang S."/>
            <person name="Noel C.J."/>
            <person name="Swan D.C."/>
            <person name="Goldberg A.V."/>
            <person name="Harris S.R."/>
            <person name="Weinmaier T."/>
            <person name="Markert S."/>
            <person name="Becher D."/>
            <person name="Bernhardt J."/>
            <person name="Dagan T."/>
            <person name="Hacker C."/>
            <person name="Lucocq J.M."/>
            <person name="Schweder T."/>
            <person name="Rattei T."/>
            <person name="Hall N."/>
            <person name="Hirt R.P."/>
            <person name="Embley T.M."/>
        </authorList>
    </citation>
    <scope>NUCLEOTIDE SEQUENCE [LARGE SCALE GENOMIC DNA]</scope>
</reference>
<accession>L7JWA7</accession>
<keyword evidence="2" id="KW-0812">Transmembrane</keyword>
<evidence type="ECO:0000313" key="3">
    <source>
        <dbReference type="EMBL" id="ELQ75748.1"/>
    </source>
</evidence>
<evidence type="ECO:0000256" key="2">
    <source>
        <dbReference type="SAM" id="Phobius"/>
    </source>
</evidence>
<keyword evidence="2" id="KW-0472">Membrane</keyword>
<name>L7JWA7_TRAHO</name>
<dbReference type="HOGENOM" id="CLU_785704_0_0_1"/>